<gene>
    <name evidence="6" type="ORF">ACHKAR_10075</name>
</gene>
<dbReference type="EMBL" id="JBIPKE010000016">
    <property type="protein sequence ID" value="MFH6983789.1"/>
    <property type="molecule type" value="Genomic_DNA"/>
</dbReference>
<name>A0ABW7N8E3_9BACT</name>
<accession>A0ABW7N8E3</accession>
<keyword evidence="2 3" id="KW-0326">Glycosidase</keyword>
<dbReference type="RefSeq" id="WP_395417326.1">
    <property type="nucleotide sequence ID" value="NZ_JBIPKE010000016.1"/>
</dbReference>
<dbReference type="InterPro" id="IPR017853">
    <property type="entry name" value="GH"/>
</dbReference>
<dbReference type="EC" id="3.2.1.-" evidence="6"/>
<reference evidence="6 7" key="1">
    <citation type="journal article" date="2013" name="Int. J. Syst. Evol. Microbiol.">
        <title>Marinoscillum luteum sp. nov., isolated from marine sediment.</title>
        <authorList>
            <person name="Cha I.T."/>
            <person name="Park S.J."/>
            <person name="Kim S.J."/>
            <person name="Kim J.G."/>
            <person name="Jung M.Y."/>
            <person name="Shin K.S."/>
            <person name="Kwon K.K."/>
            <person name="Yang S.H."/>
            <person name="Seo Y.S."/>
            <person name="Rhee S.K."/>
        </authorList>
    </citation>
    <scope>NUCLEOTIDE SEQUENCE [LARGE SCALE GENOMIC DNA]</scope>
    <source>
        <strain evidence="6 7">KCTC 23939</strain>
    </source>
</reference>
<evidence type="ECO:0000259" key="5">
    <source>
        <dbReference type="Pfam" id="PF00150"/>
    </source>
</evidence>
<evidence type="ECO:0000256" key="2">
    <source>
        <dbReference type="ARBA" id="ARBA00023295"/>
    </source>
</evidence>
<organism evidence="6 7">
    <name type="scientific">Marinoscillum luteum</name>
    <dbReference type="NCBI Taxonomy" id="861051"/>
    <lineage>
        <taxon>Bacteria</taxon>
        <taxon>Pseudomonadati</taxon>
        <taxon>Bacteroidota</taxon>
        <taxon>Cytophagia</taxon>
        <taxon>Cytophagales</taxon>
        <taxon>Reichenbachiellaceae</taxon>
        <taxon>Marinoscillum</taxon>
    </lineage>
</organism>
<evidence type="ECO:0000256" key="4">
    <source>
        <dbReference type="SAM" id="SignalP"/>
    </source>
</evidence>
<feature type="signal peptide" evidence="4">
    <location>
        <begin position="1"/>
        <end position="17"/>
    </location>
</feature>
<dbReference type="PANTHER" id="PTHR34142">
    <property type="entry name" value="ENDO-BETA-1,4-GLUCANASE A"/>
    <property type="match status" value="1"/>
</dbReference>
<dbReference type="GO" id="GO:0016798">
    <property type="term" value="F:hydrolase activity, acting on glycosyl bonds"/>
    <property type="evidence" value="ECO:0007669"/>
    <property type="project" value="UniProtKB-KW"/>
</dbReference>
<evidence type="ECO:0000313" key="6">
    <source>
        <dbReference type="EMBL" id="MFH6983789.1"/>
    </source>
</evidence>
<keyword evidence="4" id="KW-0732">Signal</keyword>
<keyword evidence="1 3" id="KW-0378">Hydrolase</keyword>
<feature type="domain" description="Glycoside hydrolase family 5" evidence="5">
    <location>
        <begin position="32"/>
        <end position="299"/>
    </location>
</feature>
<dbReference type="PANTHER" id="PTHR34142:SF1">
    <property type="entry name" value="GLYCOSIDE HYDROLASE FAMILY 5 DOMAIN-CONTAINING PROTEIN"/>
    <property type="match status" value="1"/>
</dbReference>
<dbReference type="Proteomes" id="UP001610063">
    <property type="component" value="Unassembled WGS sequence"/>
</dbReference>
<sequence>MRLLICTLFLVVNSALAQQSLERITVNGNQFVNESGKKVVLRGYNASDPDNLEKQGQWGRAYFQEMKAWGSNVVRFPIHPRAWRERGESAYLTLLDSGIRWAAEQSMYVILDWHSIGNLKSGLFFRPGYETTLNETFSFWQTIARKYGDNPTVAFYELFNEPTTNNGQLGVCSWDEWKAINEEMITIIRACGGQGIPLVAGFNWAYDLSAAFEHPIEAVGIGYVSHPYPQKRNQPWESQWTMDWGRMKEKYPVILTEIGFSGAEERGAHVPVISDERYGEAITRYCDEKDISYVVWVFDARWAPSLFSDWEYKELTRHGKFFKAKLNTYQYD</sequence>
<comment type="similarity">
    <text evidence="3">Belongs to the glycosyl hydrolase 5 (cellulase A) family.</text>
</comment>
<dbReference type="Gene3D" id="3.20.20.80">
    <property type="entry name" value="Glycosidases"/>
    <property type="match status" value="1"/>
</dbReference>
<proteinExistence type="inferred from homology"/>
<dbReference type="SUPFAM" id="SSF51445">
    <property type="entry name" value="(Trans)glycosidases"/>
    <property type="match status" value="1"/>
</dbReference>
<evidence type="ECO:0000256" key="3">
    <source>
        <dbReference type="RuleBase" id="RU361153"/>
    </source>
</evidence>
<dbReference type="InterPro" id="IPR001547">
    <property type="entry name" value="Glyco_hydro_5"/>
</dbReference>
<dbReference type="Pfam" id="PF00150">
    <property type="entry name" value="Cellulase"/>
    <property type="match status" value="1"/>
</dbReference>
<comment type="caution">
    <text evidence="6">The sequence shown here is derived from an EMBL/GenBank/DDBJ whole genome shotgun (WGS) entry which is preliminary data.</text>
</comment>
<feature type="chain" id="PRO_5046283768" evidence="4">
    <location>
        <begin position="18"/>
        <end position="332"/>
    </location>
</feature>
<evidence type="ECO:0000313" key="7">
    <source>
        <dbReference type="Proteomes" id="UP001610063"/>
    </source>
</evidence>
<protein>
    <submittedName>
        <fullName evidence="6">Glycoside hydrolase family 5 protein</fullName>
        <ecNumber evidence="6">3.2.1.-</ecNumber>
    </submittedName>
</protein>
<evidence type="ECO:0000256" key="1">
    <source>
        <dbReference type="ARBA" id="ARBA00022801"/>
    </source>
</evidence>
<keyword evidence="7" id="KW-1185">Reference proteome</keyword>